<dbReference type="InterPro" id="IPR036982">
    <property type="entry name" value="Deoxyhypusine_synthase_sf"/>
</dbReference>
<accession>A0A381NHU6</accession>
<dbReference type="PANTHER" id="PTHR11703">
    <property type="entry name" value="DEOXYHYPUSINE SYNTHASE"/>
    <property type="match status" value="1"/>
</dbReference>
<reference evidence="4" key="1">
    <citation type="submission" date="2018-05" db="EMBL/GenBank/DDBJ databases">
        <authorList>
            <person name="Lanie J.A."/>
            <person name="Ng W.-L."/>
            <person name="Kazmierczak K.M."/>
            <person name="Andrzejewski T.M."/>
            <person name="Davidsen T.M."/>
            <person name="Wayne K.J."/>
            <person name="Tettelin H."/>
            <person name="Glass J.I."/>
            <person name="Rusch D."/>
            <person name="Podicherti R."/>
            <person name="Tsui H.-C.T."/>
            <person name="Winkler M.E."/>
        </authorList>
    </citation>
    <scope>NUCLEOTIDE SEQUENCE</scope>
</reference>
<name>A0A381NHU6_9ZZZZ</name>
<dbReference type="GO" id="GO:0034038">
    <property type="term" value="F:deoxyhypusine synthase activity"/>
    <property type="evidence" value="ECO:0007669"/>
    <property type="project" value="TreeGrafter"/>
</dbReference>
<dbReference type="Pfam" id="PF01916">
    <property type="entry name" value="DS"/>
    <property type="match status" value="1"/>
</dbReference>
<proteinExistence type="inferred from homology"/>
<feature type="compositionally biased region" description="Basic and acidic residues" evidence="3">
    <location>
        <begin position="364"/>
        <end position="373"/>
    </location>
</feature>
<dbReference type="InterPro" id="IPR029035">
    <property type="entry name" value="DHS-like_NAD/FAD-binding_dom"/>
</dbReference>
<dbReference type="AlphaFoldDB" id="A0A381NHU6"/>
<dbReference type="GO" id="GO:0005737">
    <property type="term" value="C:cytoplasm"/>
    <property type="evidence" value="ECO:0007669"/>
    <property type="project" value="TreeGrafter"/>
</dbReference>
<dbReference type="SUPFAM" id="SSF52467">
    <property type="entry name" value="DHS-like NAD/FAD-binding domain"/>
    <property type="match status" value="1"/>
</dbReference>
<gene>
    <name evidence="4" type="ORF">METZ01_LOCUS6528</name>
</gene>
<evidence type="ECO:0000256" key="1">
    <source>
        <dbReference type="ARBA" id="ARBA00009892"/>
    </source>
</evidence>
<evidence type="ECO:0000313" key="4">
    <source>
        <dbReference type="EMBL" id="SUZ53674.1"/>
    </source>
</evidence>
<dbReference type="EMBL" id="UINC01000343">
    <property type="protein sequence ID" value="SUZ53674.1"/>
    <property type="molecule type" value="Genomic_DNA"/>
</dbReference>
<dbReference type="Gene3D" id="3.40.910.10">
    <property type="entry name" value="Deoxyhypusine synthase"/>
    <property type="match status" value="1"/>
</dbReference>
<dbReference type="PANTHER" id="PTHR11703:SF2">
    <property type="entry name" value="DEOXYHYPUSINE SYNTHASE-LIKE PROTEIN"/>
    <property type="match status" value="1"/>
</dbReference>
<dbReference type="InterPro" id="IPR002773">
    <property type="entry name" value="Deoxyhypusine_synthase"/>
</dbReference>
<evidence type="ECO:0000256" key="3">
    <source>
        <dbReference type="SAM" id="MobiDB-lite"/>
    </source>
</evidence>
<evidence type="ECO:0000256" key="2">
    <source>
        <dbReference type="ARBA" id="ARBA00022679"/>
    </source>
</evidence>
<feature type="region of interest" description="Disordered" evidence="3">
    <location>
        <begin position="364"/>
        <end position="388"/>
    </location>
</feature>
<sequence>VPHRFSDPSASRSAARHLTGDPIRYYRPRGSVDVRRLVDEGFQAFNASRLSEACHVFADKMLDPASDTTIGLTVAGALTPAGLGGCVIELMERGLVDFVISTGANLYHDLHYALNFTLYQGSPFLDDVQLHTDGVIRIYDVLLPTQVLLETDAYVLEFLECQTFKGPISSPALYYAMGQDLMSRHPGCQAHSVVASAAAAGVPLFTPSPGDSSIGMNLAAHDLLHGGGCQIDPNRDVNEVAAIILNGTRNGCVILGGGSPKNFYLQGQPTLWEIYGIPKGGNEYFVQITTDQVVWGGLSGATPSEAVSWGKVNPGVLPDTVVAYCDATIAFPILCEYVVGSENARREPRRLLDHRDALVAELERQARSRRDHIGSPPTGRGTETIDPD</sequence>
<feature type="non-terminal residue" evidence="4">
    <location>
        <position position="1"/>
    </location>
</feature>
<comment type="similarity">
    <text evidence="1">Belongs to the deoxyhypusine synthase family.</text>
</comment>
<keyword evidence="2" id="KW-0808">Transferase</keyword>
<protein>
    <recommendedName>
        <fullName evidence="5">Deoxyhypusine synthase</fullName>
    </recommendedName>
</protein>
<organism evidence="4">
    <name type="scientific">marine metagenome</name>
    <dbReference type="NCBI Taxonomy" id="408172"/>
    <lineage>
        <taxon>unclassified sequences</taxon>
        <taxon>metagenomes</taxon>
        <taxon>ecological metagenomes</taxon>
    </lineage>
</organism>
<evidence type="ECO:0008006" key="5">
    <source>
        <dbReference type="Google" id="ProtNLM"/>
    </source>
</evidence>